<proteinExistence type="predicted"/>
<comment type="caution">
    <text evidence="2">The sequence shown here is derived from an EMBL/GenBank/DDBJ whole genome shotgun (WGS) entry which is preliminary data.</text>
</comment>
<name>A0A2S4VBG9_9BASI</name>
<evidence type="ECO:0000313" key="2">
    <source>
        <dbReference type="EMBL" id="POW06892.1"/>
    </source>
</evidence>
<reference evidence="3" key="3">
    <citation type="journal article" date="2018" name="Mol. Plant Microbe Interact.">
        <title>Genome sequence resources for the wheat stripe rust pathogen (Puccinia striiformis f. sp. tritici) and the barley stripe rust pathogen (Puccinia striiformis f. sp. hordei).</title>
        <authorList>
            <person name="Xia C."/>
            <person name="Wang M."/>
            <person name="Yin C."/>
            <person name="Cornejo O.E."/>
            <person name="Hulbert S.H."/>
            <person name="Chen X."/>
        </authorList>
    </citation>
    <scope>NUCLEOTIDE SEQUENCE [LARGE SCALE GENOMIC DNA]</scope>
    <source>
        <strain evidence="3">93TX-2</strain>
    </source>
</reference>
<dbReference type="EMBL" id="PKSM01000153">
    <property type="protein sequence ID" value="POW06892.1"/>
    <property type="molecule type" value="Genomic_DNA"/>
</dbReference>
<protein>
    <submittedName>
        <fullName evidence="2">Uncharacterized protein</fullName>
    </submittedName>
</protein>
<dbReference type="AlphaFoldDB" id="A0A2S4VBG9"/>
<feature type="region of interest" description="Disordered" evidence="1">
    <location>
        <begin position="10"/>
        <end position="44"/>
    </location>
</feature>
<keyword evidence="3" id="KW-1185">Reference proteome</keyword>
<gene>
    <name evidence="2" type="ORF">PSHT_10187</name>
</gene>
<feature type="region of interest" description="Disordered" evidence="1">
    <location>
        <begin position="74"/>
        <end position="95"/>
    </location>
</feature>
<evidence type="ECO:0000313" key="3">
    <source>
        <dbReference type="Proteomes" id="UP000238274"/>
    </source>
</evidence>
<feature type="region of interest" description="Disordered" evidence="1">
    <location>
        <begin position="152"/>
        <end position="188"/>
    </location>
</feature>
<reference evidence="3" key="2">
    <citation type="journal article" date="2018" name="BMC Genomics">
        <title>Genomic insights into host adaptation between the wheat stripe rust pathogen (Puccinia striiformis f. sp. tritici) and the barley stripe rust pathogen (Puccinia striiformis f. sp. hordei).</title>
        <authorList>
            <person name="Xia C."/>
            <person name="Wang M."/>
            <person name="Yin C."/>
            <person name="Cornejo O.E."/>
            <person name="Hulbert S.H."/>
            <person name="Chen X."/>
        </authorList>
    </citation>
    <scope>NUCLEOTIDE SEQUENCE [LARGE SCALE GENOMIC DNA]</scope>
    <source>
        <strain evidence="3">93TX-2</strain>
    </source>
</reference>
<feature type="compositionally biased region" description="Polar residues" evidence="1">
    <location>
        <begin position="152"/>
        <end position="161"/>
    </location>
</feature>
<feature type="compositionally biased region" description="Polar residues" evidence="1">
    <location>
        <begin position="172"/>
        <end position="182"/>
    </location>
</feature>
<dbReference type="VEuPathDB" id="FungiDB:PSHT_10187"/>
<dbReference type="Proteomes" id="UP000238274">
    <property type="component" value="Unassembled WGS sequence"/>
</dbReference>
<reference evidence="2 3" key="1">
    <citation type="submission" date="2017-12" db="EMBL/GenBank/DDBJ databases">
        <title>Gene loss provides genomic basis for host adaptation in cereal stripe rust fungi.</title>
        <authorList>
            <person name="Xia C."/>
        </authorList>
    </citation>
    <scope>NUCLEOTIDE SEQUENCE [LARGE SCALE GENOMIC DNA]</scope>
    <source>
        <strain evidence="2 3">93TX-2</strain>
    </source>
</reference>
<organism evidence="2 3">
    <name type="scientific">Puccinia striiformis</name>
    <dbReference type="NCBI Taxonomy" id="27350"/>
    <lineage>
        <taxon>Eukaryota</taxon>
        <taxon>Fungi</taxon>
        <taxon>Dikarya</taxon>
        <taxon>Basidiomycota</taxon>
        <taxon>Pucciniomycotina</taxon>
        <taxon>Pucciniomycetes</taxon>
        <taxon>Pucciniales</taxon>
        <taxon>Pucciniaceae</taxon>
        <taxon>Puccinia</taxon>
    </lineage>
</organism>
<sequence>MCTILFQIKEHQHTRNQSPQSQEKAEAIFSQPEPNSQEVHGQTHTDSDLLINSQTVLSESLLCLLSLLFTMQDPSPQKPESIELQPPSGIINSDSDSLEAEFANNEQHITFSDSDSESSELGWVNREPHMVFSDSESFQSNSLDIGTAQLNSHHELSQSPPDSHEVKRRKLNSPSQITTPQADSEPFLDAPLTISEDMAVESPTVDEVMSQVEGEGVEETTAEETNYLRQIDLITIDMFNQCTISHNIEGVKSQLTINLNQKP</sequence>
<evidence type="ECO:0000256" key="1">
    <source>
        <dbReference type="SAM" id="MobiDB-lite"/>
    </source>
</evidence>
<accession>A0A2S4VBG9</accession>